<dbReference type="Proteomes" id="UP000034894">
    <property type="component" value="Unassembled WGS sequence"/>
</dbReference>
<proteinExistence type="predicted"/>
<evidence type="ECO:0000313" key="3">
    <source>
        <dbReference type="Proteomes" id="UP000034894"/>
    </source>
</evidence>
<evidence type="ECO:0000313" key="2">
    <source>
        <dbReference type="EMBL" id="KKS95496.1"/>
    </source>
</evidence>
<evidence type="ECO:0000256" key="1">
    <source>
        <dbReference type="SAM" id="Phobius"/>
    </source>
</evidence>
<dbReference type="STRING" id="1618443.UV73_C0017G0010"/>
<dbReference type="AlphaFoldDB" id="A0A0G1FK70"/>
<organism evidence="2 3">
    <name type="scientific">Candidatus Gottesmanbacteria bacterium GW2011_GWA2_43_14</name>
    <dbReference type="NCBI Taxonomy" id="1618443"/>
    <lineage>
        <taxon>Bacteria</taxon>
        <taxon>Candidatus Gottesmaniibacteriota</taxon>
    </lineage>
</organism>
<keyword evidence="1" id="KW-0472">Membrane</keyword>
<protein>
    <recommendedName>
        <fullName evidence="4">Sulfatase N-terminal domain-containing protein</fullName>
    </recommendedName>
</protein>
<keyword evidence="1" id="KW-1133">Transmembrane helix</keyword>
<feature type="transmembrane region" description="Helical" evidence="1">
    <location>
        <begin position="150"/>
        <end position="172"/>
    </location>
</feature>
<dbReference type="InterPro" id="IPR017850">
    <property type="entry name" value="Alkaline_phosphatase_core_sf"/>
</dbReference>
<feature type="transmembrane region" description="Helical" evidence="1">
    <location>
        <begin position="120"/>
        <end position="138"/>
    </location>
</feature>
<dbReference type="Gene3D" id="3.40.720.10">
    <property type="entry name" value="Alkaline Phosphatase, subunit A"/>
    <property type="match status" value="1"/>
</dbReference>
<evidence type="ECO:0008006" key="4">
    <source>
        <dbReference type="Google" id="ProtNLM"/>
    </source>
</evidence>
<keyword evidence="1" id="KW-0812">Transmembrane</keyword>
<gene>
    <name evidence="2" type="ORF">UV73_C0017G0010</name>
</gene>
<dbReference type="SUPFAM" id="SSF53649">
    <property type="entry name" value="Alkaline phosphatase-like"/>
    <property type="match status" value="1"/>
</dbReference>
<feature type="transmembrane region" description="Helical" evidence="1">
    <location>
        <begin position="58"/>
        <end position="79"/>
    </location>
</feature>
<name>A0A0G1FK70_9BACT</name>
<feature type="transmembrane region" description="Helical" evidence="1">
    <location>
        <begin position="85"/>
        <end position="108"/>
    </location>
</feature>
<accession>A0A0G1FK70</accession>
<reference evidence="2 3" key="1">
    <citation type="journal article" date="2015" name="Nature">
        <title>rRNA introns, odd ribosomes, and small enigmatic genomes across a large radiation of phyla.</title>
        <authorList>
            <person name="Brown C.T."/>
            <person name="Hug L.A."/>
            <person name="Thomas B.C."/>
            <person name="Sharon I."/>
            <person name="Castelle C.J."/>
            <person name="Singh A."/>
            <person name="Wilkins M.J."/>
            <person name="Williams K.H."/>
            <person name="Banfield J.F."/>
        </authorList>
    </citation>
    <scope>NUCLEOTIDE SEQUENCE [LARGE SCALE GENOMIC DNA]</scope>
</reference>
<sequence length="537" mass="62109">MLQSWLPDSMSQIMKGILLDYHFSYNNEMPFHPFLFAVYPVLYLVAHNIRTLRLADIWLPLGVVVIFTGLLFSGINLFIKNRSKASLIASLLLVVFLNYGFVFDYLRSTSINNFIQGKQAPGYIAALLITGFSSYLILKSKSGLTTLVTVSNRLSLVLVLIPIMQIAGFYYFHPQTVQQDFSLDYKNESSESQVVNRDIYYFIFDRYGREDVLKEAYDFDNSEFITYLTEKGFVIPARSWANYTQTQLSLASSLNMQYLDPIVEKQEEQSTDVRPLISLIEDNEVIRFLKKRGYTYIHAGSWWAITAYNRHADRNINLSSLSELSEVFFSRTIFHPLFVKFNIPVFNNRLTKWKRPLFKFEELSKIPGMGEPTFTFAHFLMTHEPYVFDAEGKFLSQEEIDSREASENYRAQLIFANKKIRELIDLLISASGENRPIIIIQGDEGPYPESYRTDAENFDWTKAGEDDIRHKMAIMNALYLPGIDDSEISDFITPVNTFRLVLNKYFGQELPLLPNVSFLSNVNRPFKFLDMPRDPAK</sequence>
<dbReference type="EMBL" id="LCFP01000017">
    <property type="protein sequence ID" value="KKS95496.1"/>
    <property type="molecule type" value="Genomic_DNA"/>
</dbReference>
<comment type="caution">
    <text evidence="2">The sequence shown here is derived from an EMBL/GenBank/DDBJ whole genome shotgun (WGS) entry which is preliminary data.</text>
</comment>